<dbReference type="PANTHER" id="PTHR45692">
    <property type="entry name" value="G_PROTEIN_RECEP_F2_4 DOMAIN-CONTAINING PROTEIN"/>
    <property type="match status" value="1"/>
</dbReference>
<feature type="domain" description="GAIN-B" evidence="6">
    <location>
        <begin position="55"/>
        <end position="199"/>
    </location>
</feature>
<keyword evidence="4" id="KW-0472">Membrane</keyword>
<organism evidence="7 8">
    <name type="scientific">Aromia moschata</name>
    <dbReference type="NCBI Taxonomy" id="1265417"/>
    <lineage>
        <taxon>Eukaryota</taxon>
        <taxon>Metazoa</taxon>
        <taxon>Ecdysozoa</taxon>
        <taxon>Arthropoda</taxon>
        <taxon>Hexapoda</taxon>
        <taxon>Insecta</taxon>
        <taxon>Pterygota</taxon>
        <taxon>Neoptera</taxon>
        <taxon>Endopterygota</taxon>
        <taxon>Coleoptera</taxon>
        <taxon>Polyphaga</taxon>
        <taxon>Cucujiformia</taxon>
        <taxon>Chrysomeloidea</taxon>
        <taxon>Cerambycidae</taxon>
        <taxon>Cerambycinae</taxon>
        <taxon>Callichromatini</taxon>
        <taxon>Aromia</taxon>
    </lineage>
</organism>
<dbReference type="PROSITE" id="PS50221">
    <property type="entry name" value="GAIN_B"/>
    <property type="match status" value="1"/>
</dbReference>
<dbReference type="EMBL" id="JAPWTK010000058">
    <property type="protein sequence ID" value="KAJ8953236.1"/>
    <property type="molecule type" value="Genomic_DNA"/>
</dbReference>
<comment type="subcellular location">
    <subcellularLocation>
        <location evidence="1">Membrane</location>
    </subcellularLocation>
</comment>
<sequence>MLMDVAKTGSNLLDSSQHPSWRDLSYKEQMSVATSLLIGLEENAFLLADTVMSKKTVDKEFKNILLSVRVLDTKSLTTERFPSGNLKSGWRASNDSIELPKGALLENSDGNLVRLVFVAFDRLEEILQWQSDLGPNSNNVTKILNSKVISASLGKGRHIQLKEPVKLTLKHLKTENVSNPTCVFWDYYDKLLVGGRVSL</sequence>
<evidence type="ECO:0000313" key="8">
    <source>
        <dbReference type="Proteomes" id="UP001162162"/>
    </source>
</evidence>
<dbReference type="Gene3D" id="2.60.220.50">
    <property type="match status" value="1"/>
</dbReference>
<evidence type="ECO:0000256" key="1">
    <source>
        <dbReference type="ARBA" id="ARBA00004370"/>
    </source>
</evidence>
<comment type="caution">
    <text evidence="7">The sequence shown here is derived from an EMBL/GenBank/DDBJ whole genome shotgun (WGS) entry which is preliminary data.</text>
</comment>
<dbReference type="InterPro" id="IPR032471">
    <property type="entry name" value="AGRL2-4_GAIN_subdom_A"/>
</dbReference>
<name>A0AAV8YQN7_9CUCU</name>
<reference evidence="7" key="1">
    <citation type="journal article" date="2023" name="Insect Mol. Biol.">
        <title>Genome sequencing provides insights into the evolution of gene families encoding plant cell wall-degrading enzymes in longhorned beetles.</title>
        <authorList>
            <person name="Shin N.R."/>
            <person name="Okamura Y."/>
            <person name="Kirsch R."/>
            <person name="Pauchet Y."/>
        </authorList>
    </citation>
    <scope>NUCLEOTIDE SEQUENCE</scope>
    <source>
        <strain evidence="7">AMC_N1</strain>
    </source>
</reference>
<dbReference type="Proteomes" id="UP001162162">
    <property type="component" value="Unassembled WGS sequence"/>
</dbReference>
<dbReference type="PANTHER" id="PTHR45692:SF1">
    <property type="entry name" value="G-PROTEIN COUPLED RECEPTORS FAMILY 2 PROFILE 2 DOMAIN-CONTAINING PROTEIN"/>
    <property type="match status" value="1"/>
</dbReference>
<dbReference type="InterPro" id="IPR057244">
    <property type="entry name" value="GAIN_B"/>
</dbReference>
<keyword evidence="3" id="KW-1133">Transmembrane helix</keyword>
<dbReference type="Pfam" id="PF16489">
    <property type="entry name" value="GAIN"/>
    <property type="match status" value="1"/>
</dbReference>
<evidence type="ECO:0000259" key="6">
    <source>
        <dbReference type="PROSITE" id="PS50221"/>
    </source>
</evidence>
<evidence type="ECO:0000313" key="7">
    <source>
        <dbReference type="EMBL" id="KAJ8953236.1"/>
    </source>
</evidence>
<evidence type="ECO:0000256" key="3">
    <source>
        <dbReference type="ARBA" id="ARBA00022989"/>
    </source>
</evidence>
<proteinExistence type="predicted"/>
<accession>A0AAV8YQN7</accession>
<dbReference type="InterPro" id="IPR046338">
    <property type="entry name" value="GAIN_dom_sf"/>
</dbReference>
<evidence type="ECO:0000256" key="2">
    <source>
        <dbReference type="ARBA" id="ARBA00022692"/>
    </source>
</evidence>
<keyword evidence="8" id="KW-1185">Reference proteome</keyword>
<protein>
    <recommendedName>
        <fullName evidence="6">GAIN-B domain-containing protein</fullName>
    </recommendedName>
</protein>
<dbReference type="AlphaFoldDB" id="A0AAV8YQN7"/>
<dbReference type="GO" id="GO:0016020">
    <property type="term" value="C:membrane"/>
    <property type="evidence" value="ECO:0007669"/>
    <property type="project" value="UniProtKB-SubCell"/>
</dbReference>
<gene>
    <name evidence="7" type="ORF">NQ318_015816</name>
</gene>
<evidence type="ECO:0000256" key="5">
    <source>
        <dbReference type="ARBA" id="ARBA00023157"/>
    </source>
</evidence>
<keyword evidence="5" id="KW-1015">Disulfide bond</keyword>
<keyword evidence="2" id="KW-0812">Transmembrane</keyword>
<evidence type="ECO:0000256" key="4">
    <source>
        <dbReference type="ARBA" id="ARBA00023136"/>
    </source>
</evidence>